<keyword evidence="9" id="KW-1185">Reference proteome</keyword>
<dbReference type="OrthoDB" id="19657at2759"/>
<keyword evidence="4 6" id="KW-0326">Glycosidase</keyword>
<name>A0A3N4KQB4_9PEZI</name>
<dbReference type="PANTHER" id="PTHR43301:SF3">
    <property type="entry name" value="ARABINAN ENDO-1,5-ALPHA-L-ARABINOSIDASE A-RELATED"/>
    <property type="match status" value="1"/>
</dbReference>
<evidence type="ECO:0000313" key="8">
    <source>
        <dbReference type="EMBL" id="RPB12646.1"/>
    </source>
</evidence>
<dbReference type="InParanoid" id="A0A3N4KQB4"/>
<sequence length="280" mass="31037">MRSITSFAVLCALFMQSAMGIYVFSVFTSTSESNMYIYNSTDGLNFNLVKGPAYTPTTGLIRDPSIIRHTDGYYYVSYTTNWEGRDFAIARSSNLLDWTLHTTVSISDTAQARTWAPEIFQDPRTGKTNIIVSLGESLTTFNPYLYTATDATLTSWTGPVAMSGIGPNYIDTFVVWDEESGMYHAYTKNETSKYLEHAVAYNLAGPWTFVQTGNFAGFGRAEGPCITTLADGKYRLFADGYDSGKYIYSDSADLYTWSAYQEVPGGLSGFIRHGTVRNLG</sequence>
<evidence type="ECO:0000256" key="4">
    <source>
        <dbReference type="ARBA" id="ARBA00023295"/>
    </source>
</evidence>
<dbReference type="InterPro" id="IPR006710">
    <property type="entry name" value="Glyco_hydro_43"/>
</dbReference>
<dbReference type="InterPro" id="IPR023296">
    <property type="entry name" value="Glyco_hydro_beta-prop_sf"/>
</dbReference>
<evidence type="ECO:0000256" key="3">
    <source>
        <dbReference type="ARBA" id="ARBA00022801"/>
    </source>
</evidence>
<comment type="pathway">
    <text evidence="1">Glycan metabolism; L-arabinan degradation.</text>
</comment>
<accession>A0A3N4KQB4</accession>
<gene>
    <name evidence="8" type="ORF">P167DRAFT_150559</name>
</gene>
<keyword evidence="3 6" id="KW-0378">Hydrolase</keyword>
<dbReference type="SUPFAM" id="SSF75005">
    <property type="entry name" value="Arabinanase/levansucrase/invertase"/>
    <property type="match status" value="1"/>
</dbReference>
<evidence type="ECO:0000256" key="1">
    <source>
        <dbReference type="ARBA" id="ARBA00004834"/>
    </source>
</evidence>
<comment type="similarity">
    <text evidence="2 6">Belongs to the glycosyl hydrolase 43 family.</text>
</comment>
<dbReference type="STRING" id="1392247.A0A3N4KQB4"/>
<proteinExistence type="inferred from homology"/>
<feature type="signal peptide" evidence="7">
    <location>
        <begin position="1"/>
        <end position="20"/>
    </location>
</feature>
<dbReference type="PANTHER" id="PTHR43301">
    <property type="entry name" value="ARABINAN ENDO-1,5-ALPHA-L-ARABINOSIDASE"/>
    <property type="match status" value="1"/>
</dbReference>
<evidence type="ECO:0000256" key="5">
    <source>
        <dbReference type="ARBA" id="ARBA00042202"/>
    </source>
</evidence>
<dbReference type="GO" id="GO:0005975">
    <property type="term" value="P:carbohydrate metabolic process"/>
    <property type="evidence" value="ECO:0007669"/>
    <property type="project" value="InterPro"/>
</dbReference>
<dbReference type="Pfam" id="PF04616">
    <property type="entry name" value="Glyco_hydro_43"/>
    <property type="match status" value="1"/>
</dbReference>
<keyword evidence="7" id="KW-0732">Signal</keyword>
<dbReference type="AlphaFoldDB" id="A0A3N4KQB4"/>
<evidence type="ECO:0000313" key="9">
    <source>
        <dbReference type="Proteomes" id="UP000277580"/>
    </source>
</evidence>
<dbReference type="Gene3D" id="2.115.10.20">
    <property type="entry name" value="Glycosyl hydrolase domain, family 43"/>
    <property type="match status" value="1"/>
</dbReference>
<organism evidence="8 9">
    <name type="scientific">Morchella conica CCBAS932</name>
    <dbReference type="NCBI Taxonomy" id="1392247"/>
    <lineage>
        <taxon>Eukaryota</taxon>
        <taxon>Fungi</taxon>
        <taxon>Dikarya</taxon>
        <taxon>Ascomycota</taxon>
        <taxon>Pezizomycotina</taxon>
        <taxon>Pezizomycetes</taxon>
        <taxon>Pezizales</taxon>
        <taxon>Morchellaceae</taxon>
        <taxon>Morchella</taxon>
    </lineage>
</organism>
<dbReference type="EMBL" id="ML119127">
    <property type="protein sequence ID" value="RPB12646.1"/>
    <property type="molecule type" value="Genomic_DNA"/>
</dbReference>
<evidence type="ECO:0000256" key="7">
    <source>
        <dbReference type="SAM" id="SignalP"/>
    </source>
</evidence>
<reference evidence="8 9" key="1">
    <citation type="journal article" date="2018" name="Nat. Ecol. Evol.">
        <title>Pezizomycetes genomes reveal the molecular basis of ectomycorrhizal truffle lifestyle.</title>
        <authorList>
            <person name="Murat C."/>
            <person name="Payen T."/>
            <person name="Noel B."/>
            <person name="Kuo A."/>
            <person name="Morin E."/>
            <person name="Chen J."/>
            <person name="Kohler A."/>
            <person name="Krizsan K."/>
            <person name="Balestrini R."/>
            <person name="Da Silva C."/>
            <person name="Montanini B."/>
            <person name="Hainaut M."/>
            <person name="Levati E."/>
            <person name="Barry K.W."/>
            <person name="Belfiori B."/>
            <person name="Cichocki N."/>
            <person name="Clum A."/>
            <person name="Dockter R.B."/>
            <person name="Fauchery L."/>
            <person name="Guy J."/>
            <person name="Iotti M."/>
            <person name="Le Tacon F."/>
            <person name="Lindquist E.A."/>
            <person name="Lipzen A."/>
            <person name="Malagnac F."/>
            <person name="Mello A."/>
            <person name="Molinier V."/>
            <person name="Miyauchi S."/>
            <person name="Poulain J."/>
            <person name="Riccioni C."/>
            <person name="Rubini A."/>
            <person name="Sitrit Y."/>
            <person name="Splivallo R."/>
            <person name="Traeger S."/>
            <person name="Wang M."/>
            <person name="Zifcakova L."/>
            <person name="Wipf D."/>
            <person name="Zambonelli A."/>
            <person name="Paolocci F."/>
            <person name="Nowrousian M."/>
            <person name="Ottonello S."/>
            <person name="Baldrian P."/>
            <person name="Spatafora J.W."/>
            <person name="Henrissat B."/>
            <person name="Nagy L.G."/>
            <person name="Aury J.M."/>
            <person name="Wincker P."/>
            <person name="Grigoriev I.V."/>
            <person name="Bonfante P."/>
            <person name="Martin F.M."/>
        </authorList>
    </citation>
    <scope>NUCLEOTIDE SEQUENCE [LARGE SCALE GENOMIC DNA]</scope>
    <source>
        <strain evidence="8 9">CCBAS932</strain>
    </source>
</reference>
<feature type="chain" id="PRO_5018210176" description="Endo-1,5-alpha-L-arabinanase A" evidence="7">
    <location>
        <begin position="21"/>
        <end position="280"/>
    </location>
</feature>
<evidence type="ECO:0000256" key="2">
    <source>
        <dbReference type="ARBA" id="ARBA00009865"/>
    </source>
</evidence>
<evidence type="ECO:0000256" key="6">
    <source>
        <dbReference type="RuleBase" id="RU361187"/>
    </source>
</evidence>
<dbReference type="Proteomes" id="UP000277580">
    <property type="component" value="Unassembled WGS sequence"/>
</dbReference>
<protein>
    <recommendedName>
        <fullName evidence="5">Endo-1,5-alpha-L-arabinanase A</fullName>
    </recommendedName>
</protein>
<dbReference type="GO" id="GO:0004553">
    <property type="term" value="F:hydrolase activity, hydrolyzing O-glycosyl compounds"/>
    <property type="evidence" value="ECO:0007669"/>
    <property type="project" value="InterPro"/>
</dbReference>
<dbReference type="InterPro" id="IPR050727">
    <property type="entry name" value="GH43_arabinanases"/>
</dbReference>